<dbReference type="PROSITE" id="PS51257">
    <property type="entry name" value="PROKAR_LIPOPROTEIN"/>
    <property type="match status" value="1"/>
</dbReference>
<organism evidence="2">
    <name type="scientific">marine metagenome</name>
    <dbReference type="NCBI Taxonomy" id="408172"/>
    <lineage>
        <taxon>unclassified sequences</taxon>
        <taxon>metagenomes</taxon>
        <taxon>ecological metagenomes</taxon>
    </lineage>
</organism>
<dbReference type="EMBL" id="UINC01102800">
    <property type="protein sequence ID" value="SVC64702.1"/>
    <property type="molecule type" value="Genomic_DNA"/>
</dbReference>
<reference evidence="2" key="1">
    <citation type="submission" date="2018-05" db="EMBL/GenBank/DDBJ databases">
        <authorList>
            <person name="Lanie J.A."/>
            <person name="Ng W.-L."/>
            <person name="Kazmierczak K.M."/>
            <person name="Andrzejewski T.M."/>
            <person name="Davidsen T.M."/>
            <person name="Wayne K.J."/>
            <person name="Tettelin H."/>
            <person name="Glass J.I."/>
            <person name="Rusch D."/>
            <person name="Podicherti R."/>
            <person name="Tsui H.-C.T."/>
            <person name="Winkler M.E."/>
        </authorList>
    </citation>
    <scope>NUCLEOTIDE SEQUENCE</scope>
</reference>
<name>A0A382NYB2_9ZZZZ</name>
<evidence type="ECO:0000256" key="1">
    <source>
        <dbReference type="SAM" id="MobiDB-lite"/>
    </source>
</evidence>
<proteinExistence type="predicted"/>
<evidence type="ECO:0000313" key="2">
    <source>
        <dbReference type="EMBL" id="SVC64702.1"/>
    </source>
</evidence>
<feature type="region of interest" description="Disordered" evidence="1">
    <location>
        <begin position="34"/>
        <end position="64"/>
    </location>
</feature>
<gene>
    <name evidence="2" type="ORF">METZ01_LOCUS317556</name>
</gene>
<sequence length="64" mass="7019">MKAILITIALITIAGCESTLQDQMFKMQKHYLSGGDMDEADTSVPTELQPPVLGPEDNPDKEEL</sequence>
<protein>
    <submittedName>
        <fullName evidence="2">Uncharacterized protein</fullName>
    </submittedName>
</protein>
<dbReference type="AlphaFoldDB" id="A0A382NYB2"/>
<accession>A0A382NYB2</accession>